<name>A0ABD2QCR8_9PLAT</name>
<proteinExistence type="predicted"/>
<feature type="domain" description="BZIP" evidence="8">
    <location>
        <begin position="43"/>
        <end position="106"/>
    </location>
</feature>
<organism evidence="9 10">
    <name type="scientific">Cichlidogyrus casuarinus</name>
    <dbReference type="NCBI Taxonomy" id="1844966"/>
    <lineage>
        <taxon>Eukaryota</taxon>
        <taxon>Metazoa</taxon>
        <taxon>Spiralia</taxon>
        <taxon>Lophotrochozoa</taxon>
        <taxon>Platyhelminthes</taxon>
        <taxon>Monogenea</taxon>
        <taxon>Monopisthocotylea</taxon>
        <taxon>Dactylogyridea</taxon>
        <taxon>Ancyrocephalidae</taxon>
        <taxon>Cichlidogyrus</taxon>
    </lineage>
</organism>
<keyword evidence="5" id="KW-0539">Nucleus</keyword>
<keyword evidence="7" id="KW-0175">Coiled coil</keyword>
<dbReference type="SUPFAM" id="SSF57959">
    <property type="entry name" value="Leucine zipper domain"/>
    <property type="match status" value="1"/>
</dbReference>
<dbReference type="EMBL" id="JBJKFK010000400">
    <property type="protein sequence ID" value="KAL3317324.1"/>
    <property type="molecule type" value="Genomic_DNA"/>
</dbReference>
<evidence type="ECO:0000313" key="9">
    <source>
        <dbReference type="EMBL" id="KAL3317324.1"/>
    </source>
</evidence>
<evidence type="ECO:0000313" key="10">
    <source>
        <dbReference type="Proteomes" id="UP001626550"/>
    </source>
</evidence>
<keyword evidence="10" id="KW-1185">Reference proteome</keyword>
<accession>A0ABD2QCR8</accession>
<keyword evidence="4" id="KW-0804">Transcription</keyword>
<feature type="coiled-coil region" evidence="7">
    <location>
        <begin position="37"/>
        <end position="109"/>
    </location>
</feature>
<dbReference type="Pfam" id="PF00170">
    <property type="entry name" value="bZIP_1"/>
    <property type="match status" value="1"/>
</dbReference>
<dbReference type="InterPro" id="IPR046347">
    <property type="entry name" value="bZIP_sf"/>
</dbReference>
<dbReference type="Gene3D" id="1.20.5.170">
    <property type="match status" value="1"/>
</dbReference>
<keyword evidence="1" id="KW-0832">Ubl conjugation</keyword>
<dbReference type="PROSITE" id="PS50217">
    <property type="entry name" value="BZIP"/>
    <property type="match status" value="1"/>
</dbReference>
<sequence length="253" mass="29283">MKRNIAFIPDDYSYAYADELTPYELYQQRQPRKRAKLEHLNEEEKALRRKILNREAAQKARDRKKDLIDYMEQSIAQLTTENQMLRSANRSLKQSFQAQEVKIGRLEKQFSTVLKQLEGSGEIVSVEGFPLTLKPDPNSQRISQTCTRRKTQFRPIAPKITLQPQKILAPQTRPEMAEIVTVEADPLCCDAFLRSDQPDAARLDDIFESLNEDNSLISFEEDQLLPLPDLDLDSIFSDSSQFYSDNLIHPFIM</sequence>
<dbReference type="CDD" id="cd14691">
    <property type="entry name" value="bZIP_XBP1"/>
    <property type="match status" value="1"/>
</dbReference>
<evidence type="ECO:0000256" key="5">
    <source>
        <dbReference type="ARBA" id="ARBA00023242"/>
    </source>
</evidence>
<evidence type="ECO:0000259" key="8">
    <source>
        <dbReference type="PROSITE" id="PS50217"/>
    </source>
</evidence>
<comment type="caution">
    <text evidence="9">The sequence shown here is derived from an EMBL/GenBank/DDBJ whole genome shotgun (WGS) entry which is preliminary data.</text>
</comment>
<evidence type="ECO:0000256" key="3">
    <source>
        <dbReference type="ARBA" id="ARBA00023125"/>
    </source>
</evidence>
<keyword evidence="2" id="KW-0805">Transcription regulation</keyword>
<evidence type="ECO:0000256" key="1">
    <source>
        <dbReference type="ARBA" id="ARBA00022843"/>
    </source>
</evidence>
<evidence type="ECO:0000256" key="6">
    <source>
        <dbReference type="ARBA" id="ARBA00040165"/>
    </source>
</evidence>
<dbReference type="PANTHER" id="PTHR46542:SF1">
    <property type="entry name" value="X-BOX BINDING PROTEIN 1"/>
    <property type="match status" value="1"/>
</dbReference>
<dbReference type="Proteomes" id="UP001626550">
    <property type="component" value="Unassembled WGS sequence"/>
</dbReference>
<dbReference type="PANTHER" id="PTHR46542">
    <property type="entry name" value="X-BOX BINDING PROTEIN 1"/>
    <property type="match status" value="1"/>
</dbReference>
<dbReference type="InterPro" id="IPR052470">
    <property type="entry name" value="ER_Stress-Reg_TF"/>
</dbReference>
<protein>
    <recommendedName>
        <fullName evidence="6">X-box-binding protein 1</fullName>
    </recommendedName>
</protein>
<dbReference type="InterPro" id="IPR004827">
    <property type="entry name" value="bZIP"/>
</dbReference>
<dbReference type="SMART" id="SM00338">
    <property type="entry name" value="BRLZ"/>
    <property type="match status" value="1"/>
</dbReference>
<dbReference type="GO" id="GO:0003677">
    <property type="term" value="F:DNA binding"/>
    <property type="evidence" value="ECO:0007669"/>
    <property type="project" value="UniProtKB-KW"/>
</dbReference>
<dbReference type="AlphaFoldDB" id="A0ABD2QCR8"/>
<evidence type="ECO:0000256" key="4">
    <source>
        <dbReference type="ARBA" id="ARBA00023163"/>
    </source>
</evidence>
<evidence type="ECO:0000256" key="7">
    <source>
        <dbReference type="SAM" id="Coils"/>
    </source>
</evidence>
<gene>
    <name evidence="9" type="primary">XBP1</name>
    <name evidence="9" type="ORF">Ciccas_004018</name>
</gene>
<evidence type="ECO:0000256" key="2">
    <source>
        <dbReference type="ARBA" id="ARBA00023015"/>
    </source>
</evidence>
<reference evidence="9 10" key="1">
    <citation type="submission" date="2024-11" db="EMBL/GenBank/DDBJ databases">
        <title>Adaptive evolution of stress response genes in parasites aligns with host niche diversity.</title>
        <authorList>
            <person name="Hahn C."/>
            <person name="Resl P."/>
        </authorList>
    </citation>
    <scope>NUCLEOTIDE SEQUENCE [LARGE SCALE GENOMIC DNA]</scope>
    <source>
        <strain evidence="9">EGGRZ-B1_66</strain>
        <tissue evidence="9">Body</tissue>
    </source>
</reference>
<keyword evidence="3" id="KW-0238">DNA-binding</keyword>